<comment type="caution">
    <text evidence="1">The sequence shown here is derived from an EMBL/GenBank/DDBJ whole genome shotgun (WGS) entry which is preliminary data.</text>
</comment>
<protein>
    <submittedName>
        <fullName evidence="1">Aminopeptidase</fullName>
    </submittedName>
</protein>
<keyword evidence="2" id="KW-1185">Reference proteome</keyword>
<accession>A0AC61QTQ8</accession>
<proteinExistence type="predicted"/>
<evidence type="ECO:0000313" key="1">
    <source>
        <dbReference type="EMBL" id="TGX84004.1"/>
    </source>
</evidence>
<organism evidence="1 2">
    <name type="scientific">Palleniella muris</name>
    <dbReference type="NCBI Taxonomy" id="3038145"/>
    <lineage>
        <taxon>Bacteria</taxon>
        <taxon>Pseudomonadati</taxon>
        <taxon>Bacteroidota</taxon>
        <taxon>Bacteroidia</taxon>
        <taxon>Bacteroidales</taxon>
        <taxon>Prevotellaceae</taxon>
        <taxon>Palleniella</taxon>
    </lineage>
</organism>
<keyword evidence="1" id="KW-0031">Aminopeptidase</keyword>
<keyword evidence="1" id="KW-0645">Protease</keyword>
<evidence type="ECO:0000313" key="2">
    <source>
        <dbReference type="Proteomes" id="UP000308886"/>
    </source>
</evidence>
<sequence>MALTTVMASAQTANGGLDAAQIKDITTRSGVDSPAQKALTTAIRMNPIDQLAKGEAQLRAVPSRFSVETAKQSIHNQKSSGRCWMFSGFNVLRSDFAVADTLGRVVEFSQGYLFVYDQLEKANLMLQGVIDTAKKPMTDQEVDFFFSHPISDGGTFCGVVDLVKKYGLVPMEVMPETYSAESTSRIDRLVASKLREYGLKLRKMVADGKKPAAVKKEKTEMLKTVYRMLTMAYGVPPTEFAYCHHDKDGKPVGEEKTYTPLSFAEEVGALKTLNDGYLMVMNDPRHPYHQVYEIEYDRHTYDGTNWRYLNLPMEEVEALAIKALQGGQKMYSSYDVGKFLDSKRGFASLENFDYASLFQTDFSMNKAERISTHDSGSTHAMTLSAVNLDAKGQPTAWKVENSWGSDHGQKGCLVMTADWFKEYMFRLVVPVKYASKELMKEYARKPVMLKYDDALFSDK</sequence>
<dbReference type="EMBL" id="SRZC01000002">
    <property type="protein sequence ID" value="TGX84004.1"/>
    <property type="molecule type" value="Genomic_DNA"/>
</dbReference>
<keyword evidence="1" id="KW-0378">Hydrolase</keyword>
<dbReference type="Proteomes" id="UP000308886">
    <property type="component" value="Unassembled WGS sequence"/>
</dbReference>
<name>A0AC61QTQ8_9BACT</name>
<reference evidence="1" key="1">
    <citation type="submission" date="2019-04" db="EMBL/GenBank/DDBJ databases">
        <title>Microbes associate with the intestines of laboratory mice.</title>
        <authorList>
            <person name="Navarre W."/>
            <person name="Wong E."/>
            <person name="Huang K."/>
            <person name="Tropini C."/>
            <person name="Ng K."/>
            <person name="Yu B."/>
        </authorList>
    </citation>
    <scope>NUCLEOTIDE SEQUENCE</scope>
    <source>
        <strain evidence="1">NM73_A23</strain>
    </source>
</reference>
<gene>
    <name evidence="1" type="ORF">E5358_01575</name>
</gene>